<sequence length="563" mass="67100">MKFNQWVYKRPNIKEIEKEFNILLSKFTSAQDYKLQDELLVKINELRNHFESMEQIAYIRHSIDTKDPIYEEEQNFFDENKPIYEGLVSKYYNALIVSKYKDYLKKKWGEQLFNIAKLKINTFSSEVIDDLQLENKLMSEYTKLLSSAKIYFNGAYRNLPQMRPFEMSIDRDTRKKASEAKYSFFKENEEKFDDIYDRLVNVRTTIAQKLGYENFIQLGYARMLRIDYGVEHVESFRNQVKKEIVPLATKLREKQRVRLGLSKLNYYDELLNFKDGNAKPKKDVKGIIEYGKKMYEELSKETKVFFEYMLQNELMDLLSKEGKSPGGYCTYIPSYKMPFIFSNFNGTSDDIDVLTHEAGHAFQMYESRNYVIPEYSFPTLDACEIHSMSMEFFTWPWMHLFFEENADKYKFAHLTESLLFIPYGVTVDEFQHVIYANPKMQISERKAVWREIEKKYLPHRSYDENDYLERGGYWHQQGHIFKNPFYYIDYTLAGICAFQFFIKSRENWDRAWKDYLALCQAGGSKSFLGLVKLAKLDSPFDDGCVKKVTEKIEEYLKHVEDKQ</sequence>
<dbReference type="GO" id="GO:0004222">
    <property type="term" value="F:metalloendopeptidase activity"/>
    <property type="evidence" value="ECO:0007669"/>
    <property type="project" value="InterPro"/>
</dbReference>
<evidence type="ECO:0000313" key="1">
    <source>
        <dbReference type="EMBL" id="QEK12895.1"/>
    </source>
</evidence>
<dbReference type="KEGG" id="crs:FQB35_11475"/>
<name>A0A5C0SE60_CRATE</name>
<dbReference type="AlphaFoldDB" id="A0A5C0SE60"/>
<dbReference type="Proteomes" id="UP000324646">
    <property type="component" value="Chromosome"/>
</dbReference>
<dbReference type="PANTHER" id="PTHR11804">
    <property type="entry name" value="PROTEASE M3 THIMET OLIGOPEPTIDASE-RELATED"/>
    <property type="match status" value="1"/>
</dbReference>
<dbReference type="RefSeq" id="WP_148810031.1">
    <property type="nucleotide sequence ID" value="NZ_CP042243.1"/>
</dbReference>
<proteinExistence type="predicted"/>
<dbReference type="EMBL" id="CP042243">
    <property type="protein sequence ID" value="QEK12895.1"/>
    <property type="molecule type" value="Genomic_DNA"/>
</dbReference>
<dbReference type="GO" id="GO:0006508">
    <property type="term" value="P:proteolysis"/>
    <property type="evidence" value="ECO:0007669"/>
    <property type="project" value="InterPro"/>
</dbReference>
<dbReference type="GO" id="GO:0006518">
    <property type="term" value="P:peptide metabolic process"/>
    <property type="evidence" value="ECO:0007669"/>
    <property type="project" value="TreeGrafter"/>
</dbReference>
<dbReference type="InterPro" id="IPR045090">
    <property type="entry name" value="Pept_M3A_M3B"/>
</dbReference>
<keyword evidence="2" id="KW-1185">Reference proteome</keyword>
<gene>
    <name evidence="1" type="ORF">FQB35_11475</name>
</gene>
<reference evidence="1 2" key="1">
    <citation type="submission" date="2019-07" db="EMBL/GenBank/DDBJ databases">
        <title>Complete genome of Crassaminicella thermophila SY095.</title>
        <authorList>
            <person name="Li X."/>
        </authorList>
    </citation>
    <scope>NUCLEOTIDE SEQUENCE [LARGE SCALE GENOMIC DNA]</scope>
    <source>
        <strain evidence="1 2">SY095</strain>
    </source>
</reference>
<dbReference type="CDD" id="cd09606">
    <property type="entry name" value="M3B_PepF"/>
    <property type="match status" value="1"/>
</dbReference>
<protein>
    <submittedName>
        <fullName evidence="1">M3 family oligoendopeptidase</fullName>
    </submittedName>
</protein>
<evidence type="ECO:0000313" key="2">
    <source>
        <dbReference type="Proteomes" id="UP000324646"/>
    </source>
</evidence>
<dbReference type="SUPFAM" id="SSF55486">
    <property type="entry name" value="Metalloproteases ('zincins'), catalytic domain"/>
    <property type="match status" value="1"/>
</dbReference>
<dbReference type="NCBIfam" id="TIGR02289">
    <property type="entry name" value="M3_not_pepF"/>
    <property type="match status" value="1"/>
</dbReference>
<organism evidence="1 2">
    <name type="scientific">Crassaminicella thermophila</name>
    <dbReference type="NCBI Taxonomy" id="2599308"/>
    <lineage>
        <taxon>Bacteria</taxon>
        <taxon>Bacillati</taxon>
        <taxon>Bacillota</taxon>
        <taxon>Clostridia</taxon>
        <taxon>Eubacteriales</taxon>
        <taxon>Clostridiaceae</taxon>
        <taxon>Crassaminicella</taxon>
    </lineage>
</organism>
<dbReference type="InterPro" id="IPR011976">
    <property type="entry name" value="Pept_M3B_oligopep-rel"/>
</dbReference>
<dbReference type="PANTHER" id="PTHR11804:SF28">
    <property type="entry name" value="OLIGOENDOPEPTIDASE F"/>
    <property type="match status" value="1"/>
</dbReference>
<dbReference type="OrthoDB" id="9762795at2"/>
<accession>A0A5C0SE60</accession>
<dbReference type="Gene3D" id="1.10.1370.30">
    <property type="match status" value="1"/>
</dbReference>